<dbReference type="Proteomes" id="UP000253529">
    <property type="component" value="Unassembled WGS sequence"/>
</dbReference>
<sequence length="54" mass="5737">MPRRFADTDPSLAAPPLVRRNRPETAGSTIVAIRPGSGARALDVVLLDEKGRAP</sequence>
<feature type="region of interest" description="Disordered" evidence="1">
    <location>
        <begin position="1"/>
        <end position="30"/>
    </location>
</feature>
<dbReference type="RefSeq" id="WP_170153264.1">
    <property type="nucleotide sequence ID" value="NZ_QNRK01000020.1"/>
</dbReference>
<accession>A0A366F831</accession>
<proteinExistence type="predicted"/>
<name>A0A366F831_9HYPH</name>
<keyword evidence="3" id="KW-1185">Reference proteome</keyword>
<evidence type="ECO:0000313" key="2">
    <source>
        <dbReference type="EMBL" id="RBP09865.1"/>
    </source>
</evidence>
<protein>
    <submittedName>
        <fullName evidence="2">Uncharacterized protein</fullName>
    </submittedName>
</protein>
<dbReference type="AlphaFoldDB" id="A0A366F831"/>
<reference evidence="2 3" key="1">
    <citation type="submission" date="2018-06" db="EMBL/GenBank/DDBJ databases">
        <title>Genomic Encyclopedia of Type Strains, Phase IV (KMG-IV): sequencing the most valuable type-strain genomes for metagenomic binning, comparative biology and taxonomic classification.</title>
        <authorList>
            <person name="Goeker M."/>
        </authorList>
    </citation>
    <scope>NUCLEOTIDE SEQUENCE [LARGE SCALE GENOMIC DNA]</scope>
    <source>
        <strain evidence="2 3">DSM 24875</strain>
    </source>
</reference>
<evidence type="ECO:0000313" key="3">
    <source>
        <dbReference type="Proteomes" id="UP000253529"/>
    </source>
</evidence>
<gene>
    <name evidence="2" type="ORF">DFR50_12065</name>
</gene>
<evidence type="ECO:0000256" key="1">
    <source>
        <dbReference type="SAM" id="MobiDB-lite"/>
    </source>
</evidence>
<organism evidence="2 3">
    <name type="scientific">Roseiarcus fermentans</name>
    <dbReference type="NCBI Taxonomy" id="1473586"/>
    <lineage>
        <taxon>Bacteria</taxon>
        <taxon>Pseudomonadati</taxon>
        <taxon>Pseudomonadota</taxon>
        <taxon>Alphaproteobacteria</taxon>
        <taxon>Hyphomicrobiales</taxon>
        <taxon>Roseiarcaceae</taxon>
        <taxon>Roseiarcus</taxon>
    </lineage>
</organism>
<dbReference type="EMBL" id="QNRK01000020">
    <property type="protein sequence ID" value="RBP09865.1"/>
    <property type="molecule type" value="Genomic_DNA"/>
</dbReference>
<comment type="caution">
    <text evidence="2">The sequence shown here is derived from an EMBL/GenBank/DDBJ whole genome shotgun (WGS) entry which is preliminary data.</text>
</comment>